<evidence type="ECO:0000313" key="1">
    <source>
        <dbReference type="EMBL" id="KIJ08890.1"/>
    </source>
</evidence>
<organism evidence="1 2">
    <name type="scientific">Paxillus involutus ATCC 200175</name>
    <dbReference type="NCBI Taxonomy" id="664439"/>
    <lineage>
        <taxon>Eukaryota</taxon>
        <taxon>Fungi</taxon>
        <taxon>Dikarya</taxon>
        <taxon>Basidiomycota</taxon>
        <taxon>Agaricomycotina</taxon>
        <taxon>Agaricomycetes</taxon>
        <taxon>Agaricomycetidae</taxon>
        <taxon>Boletales</taxon>
        <taxon>Paxilineae</taxon>
        <taxon>Paxillaceae</taxon>
        <taxon>Paxillus</taxon>
    </lineage>
</organism>
<proteinExistence type="predicted"/>
<gene>
    <name evidence="1" type="ORF">PAXINDRAFT_17999</name>
</gene>
<reference evidence="1 2" key="1">
    <citation type="submission" date="2014-06" db="EMBL/GenBank/DDBJ databases">
        <authorList>
            <consortium name="DOE Joint Genome Institute"/>
            <person name="Kuo A."/>
            <person name="Kohler A."/>
            <person name="Nagy L.G."/>
            <person name="Floudas D."/>
            <person name="Copeland A."/>
            <person name="Barry K.W."/>
            <person name="Cichocki N."/>
            <person name="Veneault-Fourrey C."/>
            <person name="LaButti K."/>
            <person name="Lindquist E.A."/>
            <person name="Lipzen A."/>
            <person name="Lundell T."/>
            <person name="Morin E."/>
            <person name="Murat C."/>
            <person name="Sun H."/>
            <person name="Tunlid A."/>
            <person name="Henrissat B."/>
            <person name="Grigoriev I.V."/>
            <person name="Hibbett D.S."/>
            <person name="Martin F."/>
            <person name="Nordberg H.P."/>
            <person name="Cantor M.N."/>
            <person name="Hua S.X."/>
        </authorList>
    </citation>
    <scope>NUCLEOTIDE SEQUENCE [LARGE SCALE GENOMIC DNA]</scope>
    <source>
        <strain evidence="1 2">ATCC 200175</strain>
    </source>
</reference>
<dbReference type="EMBL" id="KN819538">
    <property type="protein sequence ID" value="KIJ08890.1"/>
    <property type="molecule type" value="Genomic_DNA"/>
</dbReference>
<reference evidence="2" key="2">
    <citation type="submission" date="2015-01" db="EMBL/GenBank/DDBJ databases">
        <title>Evolutionary Origins and Diversification of the Mycorrhizal Mutualists.</title>
        <authorList>
            <consortium name="DOE Joint Genome Institute"/>
            <consortium name="Mycorrhizal Genomics Consortium"/>
            <person name="Kohler A."/>
            <person name="Kuo A."/>
            <person name="Nagy L.G."/>
            <person name="Floudas D."/>
            <person name="Copeland A."/>
            <person name="Barry K.W."/>
            <person name="Cichocki N."/>
            <person name="Veneault-Fourrey C."/>
            <person name="LaButti K."/>
            <person name="Lindquist E.A."/>
            <person name="Lipzen A."/>
            <person name="Lundell T."/>
            <person name="Morin E."/>
            <person name="Murat C."/>
            <person name="Riley R."/>
            <person name="Ohm R."/>
            <person name="Sun H."/>
            <person name="Tunlid A."/>
            <person name="Henrissat B."/>
            <person name="Grigoriev I.V."/>
            <person name="Hibbett D.S."/>
            <person name="Martin F."/>
        </authorList>
    </citation>
    <scope>NUCLEOTIDE SEQUENCE [LARGE SCALE GENOMIC DNA]</scope>
    <source>
        <strain evidence="2">ATCC 200175</strain>
    </source>
</reference>
<accession>A0A0C9SZV0</accession>
<name>A0A0C9SZV0_PAXIN</name>
<evidence type="ECO:0000313" key="2">
    <source>
        <dbReference type="Proteomes" id="UP000053647"/>
    </source>
</evidence>
<keyword evidence="2" id="KW-1185">Reference proteome</keyword>
<dbReference type="AlphaFoldDB" id="A0A0C9SZV0"/>
<dbReference type="Proteomes" id="UP000053647">
    <property type="component" value="Unassembled WGS sequence"/>
</dbReference>
<sequence>MSFPGLSFSRNGFVRISQLSRDYIPIEMLQQWLGIEYGTAVLIFQSVEADMRAISAGQLVLPRDS</sequence>
<dbReference type="OrthoDB" id="2691536at2759"/>
<dbReference type="HOGENOM" id="CLU_125775_1_0_1"/>
<protein>
    <submittedName>
        <fullName evidence="1">Uncharacterized protein</fullName>
    </submittedName>
</protein>